<keyword evidence="1" id="KW-0472">Membrane</keyword>
<sequence length="116" mass="13422">MIFSELYGAYYNTVAAILTEAIDHPLTDRCMNEIIKKYAFSESIWAIPDAIKEERWQLILPDGTTPIKNKPSMPITLLQKQWLKAIGGDPRIKLFGILILTMLMLNPFFYNGLYYF</sequence>
<accession>K1TFG5</accession>
<dbReference type="EMBL" id="AJWZ01007062">
    <property type="protein sequence ID" value="EKC57976.1"/>
    <property type="molecule type" value="Genomic_DNA"/>
</dbReference>
<keyword evidence="1" id="KW-0812">Transmembrane</keyword>
<organism evidence="2">
    <name type="scientific">human gut metagenome</name>
    <dbReference type="NCBI Taxonomy" id="408170"/>
    <lineage>
        <taxon>unclassified sequences</taxon>
        <taxon>metagenomes</taxon>
        <taxon>organismal metagenomes</taxon>
    </lineage>
</organism>
<reference evidence="2" key="1">
    <citation type="journal article" date="2013" name="Environ. Microbiol.">
        <title>Microbiota from the distal guts of lean and obese adolescents exhibit partial functional redundancy besides clear differences in community structure.</title>
        <authorList>
            <person name="Ferrer M."/>
            <person name="Ruiz A."/>
            <person name="Lanza F."/>
            <person name="Haange S.B."/>
            <person name="Oberbach A."/>
            <person name="Till H."/>
            <person name="Bargiela R."/>
            <person name="Campoy C."/>
            <person name="Segura M.T."/>
            <person name="Richter M."/>
            <person name="von Bergen M."/>
            <person name="Seifert J."/>
            <person name="Suarez A."/>
        </authorList>
    </citation>
    <scope>NUCLEOTIDE SEQUENCE</scope>
</reference>
<proteinExistence type="predicted"/>
<evidence type="ECO:0000256" key="1">
    <source>
        <dbReference type="SAM" id="Phobius"/>
    </source>
</evidence>
<protein>
    <submittedName>
        <fullName evidence="2">Uncharacterized protein</fullName>
    </submittedName>
</protein>
<gene>
    <name evidence="2" type="ORF">OBE_10249</name>
</gene>
<dbReference type="AlphaFoldDB" id="K1TFG5"/>
<evidence type="ECO:0000313" key="2">
    <source>
        <dbReference type="EMBL" id="EKC57976.1"/>
    </source>
</evidence>
<feature type="transmembrane region" description="Helical" evidence="1">
    <location>
        <begin position="92"/>
        <end position="110"/>
    </location>
</feature>
<name>K1TFG5_9ZZZZ</name>
<comment type="caution">
    <text evidence="2">The sequence shown here is derived from an EMBL/GenBank/DDBJ whole genome shotgun (WGS) entry which is preliminary data.</text>
</comment>
<keyword evidence="1" id="KW-1133">Transmembrane helix</keyword>